<organism evidence="2 3">
    <name type="scientific">Propioniciclava flava</name>
    <dbReference type="NCBI Taxonomy" id="2072026"/>
    <lineage>
        <taxon>Bacteria</taxon>
        <taxon>Bacillati</taxon>
        <taxon>Actinomycetota</taxon>
        <taxon>Actinomycetes</taxon>
        <taxon>Propionibacteriales</taxon>
        <taxon>Propionibacteriaceae</taxon>
        <taxon>Propioniciclava</taxon>
    </lineage>
</organism>
<gene>
    <name evidence="2" type="ORF">C1706_05895</name>
</gene>
<evidence type="ECO:0000313" key="3">
    <source>
        <dbReference type="Proteomes" id="UP000290624"/>
    </source>
</evidence>
<dbReference type="InterPro" id="IPR029058">
    <property type="entry name" value="AB_hydrolase_fold"/>
</dbReference>
<reference evidence="2 3" key="1">
    <citation type="submission" date="2018-01" db="EMBL/GenBank/DDBJ databases">
        <title>Lactibacter flavus gen. nov., sp. nov., a novel bacterium of the family Propionibacteriaceae isolated from raw milk and dairy products.</title>
        <authorList>
            <person name="Wenning M."/>
            <person name="Breitenwieser F."/>
            <person name="Huptas C."/>
            <person name="von Neubeck M."/>
            <person name="Busse H.-J."/>
            <person name="Scherer S."/>
        </authorList>
    </citation>
    <scope>NUCLEOTIDE SEQUENCE [LARGE SCALE GENOMIC DNA]</scope>
    <source>
        <strain evidence="2 3">VG341</strain>
    </source>
</reference>
<dbReference type="Gene3D" id="3.40.50.1820">
    <property type="entry name" value="alpha/beta hydrolase"/>
    <property type="match status" value="1"/>
</dbReference>
<keyword evidence="3" id="KW-1185">Reference proteome</keyword>
<proteinExistence type="predicted"/>
<dbReference type="EMBL" id="PPCV01000003">
    <property type="protein sequence ID" value="RXW32812.1"/>
    <property type="molecule type" value="Genomic_DNA"/>
</dbReference>
<keyword evidence="2" id="KW-0378">Hydrolase</keyword>
<dbReference type="AlphaFoldDB" id="A0A4Q2EJF3"/>
<dbReference type="InterPro" id="IPR029059">
    <property type="entry name" value="AB_hydrolase_5"/>
</dbReference>
<feature type="domain" description="Alpha/beta hydrolase fold-5" evidence="1">
    <location>
        <begin position="70"/>
        <end position="234"/>
    </location>
</feature>
<evidence type="ECO:0000313" key="2">
    <source>
        <dbReference type="EMBL" id="RXW32812.1"/>
    </source>
</evidence>
<accession>A0A4Q2EJF3</accession>
<comment type="caution">
    <text evidence="2">The sequence shown here is derived from an EMBL/GenBank/DDBJ whole genome shotgun (WGS) entry which is preliminary data.</text>
</comment>
<dbReference type="Proteomes" id="UP000290624">
    <property type="component" value="Unassembled WGS sequence"/>
</dbReference>
<dbReference type="OrthoDB" id="9780932at2"/>
<evidence type="ECO:0000259" key="1">
    <source>
        <dbReference type="Pfam" id="PF12695"/>
    </source>
</evidence>
<name>A0A4Q2EJF3_9ACTN</name>
<sequence>MRWVGLLLVVGLAFGVGWAWPILVRPPLVLGQDAITDAATVAVTPTLEDASGPVIVVRPPAGTPSRDVLIVFYPGGLVRPQAYEWQARVLATHGYTTVIPEFAFDLAVTNSGRATALIERYGAGQQVVLAGHSLGGAMAAQYLADELRSGRQPAAGLILEASYPPDGADLTGASLRTLSLRAEHDGVADAAKVTAGMALLPSGSREVVVPGAVHSFFGRYGPQSGDGVPTVSRADAEVAITGSVLEFLAVTA</sequence>
<protein>
    <submittedName>
        <fullName evidence="2">Alpha/beta hydrolase</fullName>
    </submittedName>
</protein>
<dbReference type="Pfam" id="PF12695">
    <property type="entry name" value="Abhydrolase_5"/>
    <property type="match status" value="1"/>
</dbReference>
<dbReference type="GO" id="GO:0016787">
    <property type="term" value="F:hydrolase activity"/>
    <property type="evidence" value="ECO:0007669"/>
    <property type="project" value="UniProtKB-KW"/>
</dbReference>
<dbReference type="SUPFAM" id="SSF53474">
    <property type="entry name" value="alpha/beta-Hydrolases"/>
    <property type="match status" value="1"/>
</dbReference>